<feature type="compositionally biased region" description="Low complexity" evidence="1">
    <location>
        <begin position="64"/>
        <end position="86"/>
    </location>
</feature>
<protein>
    <submittedName>
        <fullName evidence="2">Uncharacterized protein</fullName>
    </submittedName>
</protein>
<organism evidence="2 3">
    <name type="scientific">Streptomyces himalayensis subsp. aureolus</name>
    <dbReference type="NCBI Taxonomy" id="2758039"/>
    <lineage>
        <taxon>Bacteria</taxon>
        <taxon>Bacillati</taxon>
        <taxon>Actinomycetota</taxon>
        <taxon>Actinomycetes</taxon>
        <taxon>Kitasatosporales</taxon>
        <taxon>Streptomycetaceae</taxon>
        <taxon>Streptomyces</taxon>
        <taxon>Streptomyces himalayensis</taxon>
    </lineage>
</organism>
<sequence>MKAEAAGAWAGYGPERGTAGRRRTVAAAMAVAALSLAGVVGCGGAASGSDGRNVDWLTAGVSNSASAESSSPSSSNSIDSPNSPDSVPVRVGASDVKACFDGTCEIAVSEPTDIPVDSRFGIDRVSVTLVTPDTVSMRATGNGNSLQATSGAGGICILNGLTIRVKSVDDGTAVLAFSSTT</sequence>
<accession>A0A7W2HEP9</accession>
<reference evidence="2 3" key="1">
    <citation type="submission" date="2020-07" db="EMBL/GenBank/DDBJ databases">
        <title>Streptomyces isolated from Indian soil.</title>
        <authorList>
            <person name="Mandal S."/>
            <person name="Maiti P.K."/>
        </authorList>
    </citation>
    <scope>NUCLEOTIDE SEQUENCE [LARGE SCALE GENOMIC DNA]</scope>
    <source>
        <strain evidence="2 3">PSKA54</strain>
    </source>
</reference>
<dbReference type="EMBL" id="JACEQY010000003">
    <property type="protein sequence ID" value="MBA4860834.1"/>
    <property type="molecule type" value="Genomic_DNA"/>
</dbReference>
<evidence type="ECO:0000256" key="1">
    <source>
        <dbReference type="SAM" id="MobiDB-lite"/>
    </source>
</evidence>
<keyword evidence="3" id="KW-1185">Reference proteome</keyword>
<proteinExistence type="predicted"/>
<feature type="region of interest" description="Disordered" evidence="1">
    <location>
        <begin position="64"/>
        <end position="87"/>
    </location>
</feature>
<evidence type="ECO:0000313" key="2">
    <source>
        <dbReference type="EMBL" id="MBA4860834.1"/>
    </source>
</evidence>
<evidence type="ECO:0000313" key="3">
    <source>
        <dbReference type="Proteomes" id="UP000586976"/>
    </source>
</evidence>
<gene>
    <name evidence="2" type="ORF">H1V43_05460</name>
</gene>
<name>A0A7W2HEP9_9ACTN</name>
<dbReference type="RefSeq" id="WP_181862896.1">
    <property type="nucleotide sequence ID" value="NZ_JACEQY010000003.1"/>
</dbReference>
<comment type="caution">
    <text evidence="2">The sequence shown here is derived from an EMBL/GenBank/DDBJ whole genome shotgun (WGS) entry which is preliminary data.</text>
</comment>
<dbReference type="AlphaFoldDB" id="A0A7W2HEP9"/>
<dbReference type="Proteomes" id="UP000586976">
    <property type="component" value="Unassembled WGS sequence"/>
</dbReference>